<evidence type="ECO:0000313" key="1">
    <source>
        <dbReference type="EMBL" id="CAB4169827.1"/>
    </source>
</evidence>
<dbReference type="EMBL" id="LR796852">
    <property type="protein sequence ID" value="CAB4169827.1"/>
    <property type="molecule type" value="Genomic_DNA"/>
</dbReference>
<protein>
    <submittedName>
        <fullName evidence="1">Uncharacterized protein</fullName>
    </submittedName>
</protein>
<accession>A0A6J5PFG0</accession>
<sequence length="103" mass="11895">MNLDFTDEQRKAYKKAATEKYAATEKEFLRTAKIPTANFYQNIPTRYRRKWLKAYLGEANKRQVIAAMCHSCVKYTNVQKTVGGCVMTICPAHQYRPLQKKGA</sequence>
<gene>
    <name evidence="1" type="ORF">UFOVP901_7</name>
</gene>
<proteinExistence type="predicted"/>
<name>A0A6J5PFG0_9CAUD</name>
<reference evidence="1" key="1">
    <citation type="submission" date="2020-05" db="EMBL/GenBank/DDBJ databases">
        <authorList>
            <person name="Chiriac C."/>
            <person name="Salcher M."/>
            <person name="Ghai R."/>
            <person name="Kavagutti S V."/>
        </authorList>
    </citation>
    <scope>NUCLEOTIDE SEQUENCE</scope>
</reference>
<organism evidence="1">
    <name type="scientific">uncultured Caudovirales phage</name>
    <dbReference type="NCBI Taxonomy" id="2100421"/>
    <lineage>
        <taxon>Viruses</taxon>
        <taxon>Duplodnaviria</taxon>
        <taxon>Heunggongvirae</taxon>
        <taxon>Uroviricota</taxon>
        <taxon>Caudoviricetes</taxon>
        <taxon>Peduoviridae</taxon>
        <taxon>Maltschvirus</taxon>
        <taxon>Maltschvirus maltsch</taxon>
    </lineage>
</organism>